<feature type="non-terminal residue" evidence="1">
    <location>
        <position position="1"/>
    </location>
</feature>
<reference evidence="1" key="1">
    <citation type="submission" date="2018-05" db="EMBL/GenBank/DDBJ databases">
        <authorList>
            <person name="Lanie J.A."/>
            <person name="Ng W.-L."/>
            <person name="Kazmierczak K.M."/>
            <person name="Andrzejewski T.M."/>
            <person name="Davidsen T.M."/>
            <person name="Wayne K.J."/>
            <person name="Tettelin H."/>
            <person name="Glass J.I."/>
            <person name="Rusch D."/>
            <person name="Podicherti R."/>
            <person name="Tsui H.-C.T."/>
            <person name="Winkler M.E."/>
        </authorList>
    </citation>
    <scope>NUCLEOTIDE SEQUENCE</scope>
</reference>
<name>A0A383A191_9ZZZZ</name>
<evidence type="ECO:0000313" key="1">
    <source>
        <dbReference type="EMBL" id="SVE00975.1"/>
    </source>
</evidence>
<proteinExistence type="predicted"/>
<feature type="non-terminal residue" evidence="1">
    <location>
        <position position="254"/>
    </location>
</feature>
<gene>
    <name evidence="1" type="ORF">METZ01_LOCUS453829</name>
</gene>
<dbReference type="AlphaFoldDB" id="A0A383A191"/>
<accession>A0A383A191</accession>
<sequence length="254" mass="26993">HRILKDGVQAEVKVGDSLTREQILNTFTSRHFFFDANGSHPVAGIPTPQGMQPIQSTPWALADIGTNPTAQRSLVEVDQTLGVLGYRGDAFDIMLDNGTPEVRISRVVDILGQDIGAGSEGAIVPALSKEDTLTLVTAAAQVGGATPFNFDADNPPEFLGAALGALAIQDPDPHLPSFSGTDVNGIDLINPDLSDDEVDSLIREEIGTFIDVSLEGAVDSMGEQGGTRFISSYLENVGMSAFHWDELDEDETNA</sequence>
<protein>
    <submittedName>
        <fullName evidence="1">Uncharacterized protein</fullName>
    </submittedName>
</protein>
<dbReference type="EMBL" id="UINC01187974">
    <property type="protein sequence ID" value="SVE00975.1"/>
    <property type="molecule type" value="Genomic_DNA"/>
</dbReference>
<organism evidence="1">
    <name type="scientific">marine metagenome</name>
    <dbReference type="NCBI Taxonomy" id="408172"/>
    <lineage>
        <taxon>unclassified sequences</taxon>
        <taxon>metagenomes</taxon>
        <taxon>ecological metagenomes</taxon>
    </lineage>
</organism>